<keyword evidence="1" id="KW-0812">Transmembrane</keyword>
<reference evidence="2" key="1">
    <citation type="submission" date="2021-04" db="EMBL/GenBank/DDBJ databases">
        <title>Genomic analysis of electroactive and textile dye degrading Bacillus circulans strain: DC10 isolated from constructed wetland-microbial fuel cells treating textile dye wastewaters.</title>
        <authorList>
            <person name="Patel D.U."/>
            <person name="Desai C.R."/>
        </authorList>
    </citation>
    <scope>NUCLEOTIDE SEQUENCE</scope>
    <source>
        <strain evidence="2">DC10</strain>
    </source>
</reference>
<keyword evidence="1" id="KW-1133">Transmembrane helix</keyword>
<evidence type="ECO:0000256" key="1">
    <source>
        <dbReference type="SAM" id="Phobius"/>
    </source>
</evidence>
<organism evidence="2">
    <name type="scientific">Niallia circulans</name>
    <name type="common">Bacillus circulans</name>
    <dbReference type="NCBI Taxonomy" id="1397"/>
    <lineage>
        <taxon>Bacteria</taxon>
        <taxon>Bacillati</taxon>
        <taxon>Bacillota</taxon>
        <taxon>Bacilli</taxon>
        <taxon>Bacillales</taxon>
        <taxon>Bacillaceae</taxon>
        <taxon>Niallia</taxon>
    </lineage>
</organism>
<protein>
    <submittedName>
        <fullName evidence="2">Uncharacterized protein</fullName>
    </submittedName>
</protein>
<proteinExistence type="predicted"/>
<gene>
    <name evidence="2" type="ORF">KD144_09370</name>
</gene>
<feature type="transmembrane region" description="Helical" evidence="1">
    <location>
        <begin position="39"/>
        <end position="60"/>
    </location>
</feature>
<comment type="caution">
    <text evidence="2">The sequence shown here is derived from an EMBL/GenBank/DDBJ whole genome shotgun (WGS) entry which is preliminary data.</text>
</comment>
<evidence type="ECO:0000313" key="2">
    <source>
        <dbReference type="EMBL" id="MBR8669751.1"/>
    </source>
</evidence>
<feature type="transmembrane region" description="Helical" evidence="1">
    <location>
        <begin position="6"/>
        <end position="27"/>
    </location>
</feature>
<dbReference type="RefSeq" id="WP_212118583.1">
    <property type="nucleotide sequence ID" value="NZ_JAGTPX020000008.1"/>
</dbReference>
<dbReference type="AlphaFoldDB" id="A0A941JFZ0"/>
<feature type="transmembrane region" description="Helical" evidence="1">
    <location>
        <begin position="72"/>
        <end position="91"/>
    </location>
</feature>
<accession>A0A941JFZ0</accession>
<feature type="transmembrane region" description="Helical" evidence="1">
    <location>
        <begin position="129"/>
        <end position="145"/>
    </location>
</feature>
<name>A0A941JFZ0_NIACI</name>
<keyword evidence="1" id="KW-0472">Membrane</keyword>
<sequence>MSFSLSPIGIFLAIGLLVPNILFMLLFPPKNIPSKANKTPWLFVVFERVGQIGCLCLVIITKNPAGEIINSWLLLSFLSLILYYLLWVRYVRSDREYRFLMKSFLFIPIPLAVLPCCIFITAAIWGHSFWLGIAAIVFAIGHLKVSSDNKE</sequence>
<dbReference type="EMBL" id="JAGTPX010000007">
    <property type="protein sequence ID" value="MBR8669751.1"/>
    <property type="molecule type" value="Genomic_DNA"/>
</dbReference>
<feature type="transmembrane region" description="Helical" evidence="1">
    <location>
        <begin position="103"/>
        <end position="123"/>
    </location>
</feature>